<feature type="compositionally biased region" description="Low complexity" evidence="1">
    <location>
        <begin position="360"/>
        <end position="378"/>
    </location>
</feature>
<dbReference type="EMBL" id="ML211123">
    <property type="protein sequence ID" value="TFK88176.1"/>
    <property type="molecule type" value="Genomic_DNA"/>
</dbReference>
<dbReference type="Proteomes" id="UP000308197">
    <property type="component" value="Unassembled WGS sequence"/>
</dbReference>
<sequence length="751" mass="81232">MSRRATQTKDNGRLPTTEADIDISEDTVTETQPTAEQRTHGYNIRTHTRDRRPGLHVGLNWREQKEAREAAELARTEKRNAEKAKKLLKEQGAEHETQGIKKLARLEAERELEEREEERYHEARRTRGNPQVASRANSDTQGYDLNIDASSDKSGSAYQEDEKASESSDEDVEGLDSEVEGSPAQVGRGKGAPGKGRAAAKKPLTEKQRKGKLREKLLGRIDAARPDALSASTTETDEDAFTPAYRNALLARATALGSARTTHTASPAPAPATKAAAARFLPATPRPASLSTSTLALHIQTPRPAAASMHVAPPLSSHLYTGDPFAPSSATASPSTTGFDQVRTPTLGGSRALVIGSQRASLSVPSSPSPAVASSSSSTLDQLRRQLVNSAIQASKNDDSSQDDLQLIAGDGFGDADMQSSRDSVVGLGKGRKPQIVQLASVQPLHTAPPKKRKQRTPSGQVPPEKSKSAANLPAWIQAIFDTFVATLIDHYGASGDLWNLNPRPSQNPKGPKPTTLLTVMQEVLDAMLPEKYELKTSDRVAVVARQYVMNWRKAFLERAKTVVKHGVMGFLENNPTATVSQIAAWVKATADLKSGAAWFEIPNEPKGINALMSPYVLYIFSPHLKAVEGSLLNASNPPVNALSIACAALDTVLNRYTTGEYIVAPDDTFDTVNGGGATDEFRETSVEPMLQRHPDRWEKLLEMAREYADGSRSRPRKKAKVAAPRRRRVADSSSPVGVLRANSTATRITA</sequence>
<accession>A0A5C3PF00</accession>
<reference evidence="2 3" key="1">
    <citation type="journal article" date="2019" name="Nat. Ecol. Evol.">
        <title>Megaphylogeny resolves global patterns of mushroom evolution.</title>
        <authorList>
            <person name="Varga T."/>
            <person name="Krizsan K."/>
            <person name="Foldi C."/>
            <person name="Dima B."/>
            <person name="Sanchez-Garcia M."/>
            <person name="Sanchez-Ramirez S."/>
            <person name="Szollosi G.J."/>
            <person name="Szarkandi J.G."/>
            <person name="Papp V."/>
            <person name="Albert L."/>
            <person name="Andreopoulos W."/>
            <person name="Angelini C."/>
            <person name="Antonin V."/>
            <person name="Barry K.W."/>
            <person name="Bougher N.L."/>
            <person name="Buchanan P."/>
            <person name="Buyck B."/>
            <person name="Bense V."/>
            <person name="Catcheside P."/>
            <person name="Chovatia M."/>
            <person name="Cooper J."/>
            <person name="Damon W."/>
            <person name="Desjardin D."/>
            <person name="Finy P."/>
            <person name="Geml J."/>
            <person name="Haridas S."/>
            <person name="Hughes K."/>
            <person name="Justo A."/>
            <person name="Karasinski D."/>
            <person name="Kautmanova I."/>
            <person name="Kiss B."/>
            <person name="Kocsube S."/>
            <person name="Kotiranta H."/>
            <person name="LaButti K.M."/>
            <person name="Lechner B.E."/>
            <person name="Liimatainen K."/>
            <person name="Lipzen A."/>
            <person name="Lukacs Z."/>
            <person name="Mihaltcheva S."/>
            <person name="Morgado L.N."/>
            <person name="Niskanen T."/>
            <person name="Noordeloos M.E."/>
            <person name="Ohm R.A."/>
            <person name="Ortiz-Santana B."/>
            <person name="Ovrebo C."/>
            <person name="Racz N."/>
            <person name="Riley R."/>
            <person name="Savchenko A."/>
            <person name="Shiryaev A."/>
            <person name="Soop K."/>
            <person name="Spirin V."/>
            <person name="Szebenyi C."/>
            <person name="Tomsovsky M."/>
            <person name="Tulloss R.E."/>
            <person name="Uehling J."/>
            <person name="Grigoriev I.V."/>
            <person name="Vagvolgyi C."/>
            <person name="Papp T."/>
            <person name="Martin F.M."/>
            <person name="Miettinen O."/>
            <person name="Hibbett D.S."/>
            <person name="Nagy L.G."/>
        </authorList>
    </citation>
    <scope>NUCLEOTIDE SEQUENCE [LARGE SCALE GENOMIC DNA]</scope>
    <source>
        <strain evidence="2 3">HHB13444</strain>
    </source>
</reference>
<feature type="compositionally biased region" description="Polar residues" evidence="1">
    <location>
        <begin position="742"/>
        <end position="751"/>
    </location>
</feature>
<feature type="compositionally biased region" description="Acidic residues" evidence="1">
    <location>
        <begin position="19"/>
        <end position="28"/>
    </location>
</feature>
<organism evidence="2 3">
    <name type="scientific">Polyporus arcularius HHB13444</name>
    <dbReference type="NCBI Taxonomy" id="1314778"/>
    <lineage>
        <taxon>Eukaryota</taxon>
        <taxon>Fungi</taxon>
        <taxon>Dikarya</taxon>
        <taxon>Basidiomycota</taxon>
        <taxon>Agaricomycotina</taxon>
        <taxon>Agaricomycetes</taxon>
        <taxon>Polyporales</taxon>
        <taxon>Polyporaceae</taxon>
        <taxon>Polyporus</taxon>
    </lineage>
</organism>
<keyword evidence="3" id="KW-1185">Reference proteome</keyword>
<dbReference type="InParanoid" id="A0A5C3PF00"/>
<proteinExistence type="predicted"/>
<dbReference type="AlphaFoldDB" id="A0A5C3PF00"/>
<feature type="compositionally biased region" description="Basic and acidic residues" evidence="1">
    <location>
        <begin position="203"/>
        <end position="225"/>
    </location>
</feature>
<evidence type="ECO:0000313" key="2">
    <source>
        <dbReference type="EMBL" id="TFK88176.1"/>
    </source>
</evidence>
<name>A0A5C3PF00_9APHY</name>
<feature type="region of interest" description="Disordered" evidence="1">
    <location>
        <begin position="359"/>
        <end position="380"/>
    </location>
</feature>
<feature type="region of interest" description="Disordered" evidence="1">
    <location>
        <begin position="1"/>
        <end position="236"/>
    </location>
</feature>
<feature type="compositionally biased region" description="Basic and acidic residues" evidence="1">
    <location>
        <begin position="62"/>
        <end position="125"/>
    </location>
</feature>
<feature type="compositionally biased region" description="Polar residues" evidence="1">
    <location>
        <begin position="128"/>
        <end position="157"/>
    </location>
</feature>
<gene>
    <name evidence="2" type="ORF">K466DRAFT_564934</name>
</gene>
<feature type="compositionally biased region" description="Acidic residues" evidence="1">
    <location>
        <begin position="167"/>
        <end position="179"/>
    </location>
</feature>
<evidence type="ECO:0000256" key="1">
    <source>
        <dbReference type="SAM" id="MobiDB-lite"/>
    </source>
</evidence>
<feature type="region of interest" description="Disordered" evidence="1">
    <location>
        <begin position="326"/>
        <end position="345"/>
    </location>
</feature>
<feature type="region of interest" description="Disordered" evidence="1">
    <location>
        <begin position="393"/>
        <end position="469"/>
    </location>
</feature>
<protein>
    <submittedName>
        <fullName evidence="2">Uncharacterized protein</fullName>
    </submittedName>
</protein>
<feature type="compositionally biased region" description="Low complexity" evidence="1">
    <location>
        <begin position="326"/>
        <end position="337"/>
    </location>
</feature>
<evidence type="ECO:0000313" key="3">
    <source>
        <dbReference type="Proteomes" id="UP000308197"/>
    </source>
</evidence>
<feature type="region of interest" description="Disordered" evidence="1">
    <location>
        <begin position="709"/>
        <end position="751"/>
    </location>
</feature>
<feature type="compositionally biased region" description="Basic residues" evidence="1">
    <location>
        <begin position="714"/>
        <end position="729"/>
    </location>
</feature>